<reference evidence="4" key="3">
    <citation type="submission" date="2023-05" db="EMBL/GenBank/DDBJ databases">
        <authorList>
            <person name="Smith C.H."/>
        </authorList>
    </citation>
    <scope>NUCLEOTIDE SEQUENCE</scope>
    <source>
        <strain evidence="4">CHS0354</strain>
        <tissue evidence="4">Mantle</tissue>
    </source>
</reference>
<dbReference type="GO" id="GO:0009166">
    <property type="term" value="P:nucleotide catabolic process"/>
    <property type="evidence" value="ECO:0007669"/>
    <property type="project" value="InterPro"/>
</dbReference>
<dbReference type="AlphaFoldDB" id="A0AAE0VEW0"/>
<keyword evidence="5" id="KW-1185">Reference proteome</keyword>
<name>A0AAE0VEW0_9BIVA</name>
<comment type="caution">
    <text evidence="4">The sequence shown here is derived from an EMBL/GenBank/DDBJ whole genome shotgun (WGS) entry which is preliminary data.</text>
</comment>
<dbReference type="InterPro" id="IPR006179">
    <property type="entry name" value="5_nucleotidase/apyrase"/>
</dbReference>
<dbReference type="EMBL" id="JAEAOA010001795">
    <property type="protein sequence ID" value="KAK3575761.1"/>
    <property type="molecule type" value="Genomic_DNA"/>
</dbReference>
<reference evidence="4" key="1">
    <citation type="journal article" date="2021" name="Genome Biol. Evol.">
        <title>A High-Quality Reference Genome for a Parasitic Bivalve with Doubly Uniparental Inheritance (Bivalvia: Unionida).</title>
        <authorList>
            <person name="Smith C.H."/>
        </authorList>
    </citation>
    <scope>NUCLEOTIDE SEQUENCE</scope>
    <source>
        <strain evidence="4">CHS0354</strain>
    </source>
</reference>
<dbReference type="EC" id="3.1.3.5" evidence="2"/>
<dbReference type="InterPro" id="IPR029052">
    <property type="entry name" value="Metallo-depent_PP-like"/>
</dbReference>
<evidence type="ECO:0000313" key="5">
    <source>
        <dbReference type="Proteomes" id="UP001195483"/>
    </source>
</evidence>
<protein>
    <recommendedName>
        <fullName evidence="2">5'-nucleotidase</fullName>
        <ecNumber evidence="2">3.1.3.5</ecNumber>
    </recommendedName>
</protein>
<proteinExistence type="predicted"/>
<comment type="catalytic activity">
    <reaction evidence="1">
        <text>a ribonucleoside 5'-phosphate + H2O = a ribonucleoside + phosphate</text>
        <dbReference type="Rhea" id="RHEA:12484"/>
        <dbReference type="ChEBI" id="CHEBI:15377"/>
        <dbReference type="ChEBI" id="CHEBI:18254"/>
        <dbReference type="ChEBI" id="CHEBI:43474"/>
        <dbReference type="ChEBI" id="CHEBI:58043"/>
        <dbReference type="EC" id="3.1.3.5"/>
    </reaction>
</comment>
<dbReference type="Proteomes" id="UP001195483">
    <property type="component" value="Unassembled WGS sequence"/>
</dbReference>
<dbReference type="Pfam" id="PF00149">
    <property type="entry name" value="Metallophos"/>
    <property type="match status" value="1"/>
</dbReference>
<dbReference type="PANTHER" id="PTHR11575">
    <property type="entry name" value="5'-NUCLEOTIDASE-RELATED"/>
    <property type="match status" value="1"/>
</dbReference>
<dbReference type="InterPro" id="IPR004843">
    <property type="entry name" value="Calcineurin-like_PHP"/>
</dbReference>
<evidence type="ECO:0000259" key="3">
    <source>
        <dbReference type="Pfam" id="PF00149"/>
    </source>
</evidence>
<gene>
    <name evidence="4" type="ORF">CHS0354_030093</name>
</gene>
<evidence type="ECO:0000256" key="2">
    <source>
        <dbReference type="ARBA" id="ARBA00012643"/>
    </source>
</evidence>
<feature type="domain" description="Calcineurin-like phosphoesterase" evidence="3">
    <location>
        <begin position="21"/>
        <end position="249"/>
    </location>
</feature>
<evidence type="ECO:0000256" key="1">
    <source>
        <dbReference type="ARBA" id="ARBA00000815"/>
    </source>
</evidence>
<dbReference type="PANTHER" id="PTHR11575:SF24">
    <property type="entry name" value="5'-NUCLEOTIDASE"/>
    <property type="match status" value="1"/>
</dbReference>
<evidence type="ECO:0000313" key="4">
    <source>
        <dbReference type="EMBL" id="KAK3575761.1"/>
    </source>
</evidence>
<dbReference type="GO" id="GO:0008253">
    <property type="term" value="F:5'-nucleotidase activity"/>
    <property type="evidence" value="ECO:0007669"/>
    <property type="project" value="UniProtKB-EC"/>
</dbReference>
<accession>A0AAE0VEW0</accession>
<organism evidence="4 5">
    <name type="scientific">Potamilus streckersoni</name>
    <dbReference type="NCBI Taxonomy" id="2493646"/>
    <lineage>
        <taxon>Eukaryota</taxon>
        <taxon>Metazoa</taxon>
        <taxon>Spiralia</taxon>
        <taxon>Lophotrochozoa</taxon>
        <taxon>Mollusca</taxon>
        <taxon>Bivalvia</taxon>
        <taxon>Autobranchia</taxon>
        <taxon>Heteroconchia</taxon>
        <taxon>Palaeoheterodonta</taxon>
        <taxon>Unionida</taxon>
        <taxon>Unionoidea</taxon>
        <taxon>Unionidae</taxon>
        <taxon>Ambleminae</taxon>
        <taxon>Lampsilini</taxon>
        <taxon>Potamilus</taxon>
    </lineage>
</organism>
<reference evidence="4" key="2">
    <citation type="journal article" date="2021" name="Genome Biol. Evol.">
        <title>Developing a high-quality reference genome for a parasitic bivalve with doubly uniparental inheritance (Bivalvia: Unionida).</title>
        <authorList>
            <person name="Smith C.H."/>
        </authorList>
    </citation>
    <scope>NUCLEOTIDE SEQUENCE</scope>
    <source>
        <strain evidence="4">CHS0354</strain>
        <tissue evidence="4">Mantle</tissue>
    </source>
</reference>
<sequence length="509" mass="57946">MILSGVVCAKSSSPLQRSVHLLVISDSHGEYDSKILYPQRSPQGLIYLYQLVRYLRQTYPALIVVSAGDMLSGSELSRYYISDNIPPERNLIFNIYKQFYPIVMTPGNHDLEFYGYHRLFFREHTAHMTSANVTDILTPNLIKPVVSLPLNGRFVHFTGITTTGSHYWNDPEQMQSVRLEEPRKALDNLFDWFSPGAGDALIGLFHTGTDARRDYETSRLYNASPFNAAKELAGNFPQFDLIIAGHDHRLSPADSADPVYYYKGVPVIQPGFNAKHAIFITLALPEHRGGRVKIHNYRIYDDVFQSLPDTEPYQNTNNENPVFHTETIQQLKEAEDYFEEDTGWKYLGNKGDLSKCLHHVLSDSLKEHPGQITALPPLSLKPFLLKKGQNIRRKHLYFWMPYADKPVTVRLSNSDIDYLLSEADSTKLPYNRRLNILIPPDIQVKNSEKETARRGNRFERIYEAVITNYHANGGGGLKAGLFLNDEDILRSLVQVPATHKTAGRLSDVY</sequence>
<dbReference type="SUPFAM" id="SSF56300">
    <property type="entry name" value="Metallo-dependent phosphatases"/>
    <property type="match status" value="1"/>
</dbReference>
<dbReference type="Gene3D" id="3.60.21.10">
    <property type="match status" value="1"/>
</dbReference>